<comment type="caution">
    <text evidence="3">The sequence shown here is derived from an EMBL/GenBank/DDBJ whole genome shotgun (WGS) entry which is preliminary data.</text>
</comment>
<accession>A0ABP7LR35</accession>
<evidence type="ECO:0000256" key="2">
    <source>
        <dbReference type="SAM" id="Phobius"/>
    </source>
</evidence>
<organism evidence="3 4">
    <name type="scientific">Streptomyces lannensis</name>
    <dbReference type="NCBI Taxonomy" id="766498"/>
    <lineage>
        <taxon>Bacteria</taxon>
        <taxon>Bacillati</taxon>
        <taxon>Actinomycetota</taxon>
        <taxon>Actinomycetes</taxon>
        <taxon>Kitasatosporales</taxon>
        <taxon>Streptomycetaceae</taxon>
        <taxon>Streptomyces</taxon>
    </lineage>
</organism>
<feature type="transmembrane region" description="Helical" evidence="2">
    <location>
        <begin position="82"/>
        <end position="100"/>
    </location>
</feature>
<evidence type="ECO:0000313" key="4">
    <source>
        <dbReference type="Proteomes" id="UP001501563"/>
    </source>
</evidence>
<keyword evidence="2" id="KW-0472">Membrane</keyword>
<feature type="region of interest" description="Disordered" evidence="1">
    <location>
        <begin position="1"/>
        <end position="20"/>
    </location>
</feature>
<reference evidence="4" key="1">
    <citation type="journal article" date="2019" name="Int. J. Syst. Evol. Microbiol.">
        <title>The Global Catalogue of Microorganisms (GCM) 10K type strain sequencing project: providing services to taxonomists for standard genome sequencing and annotation.</title>
        <authorList>
            <consortium name="The Broad Institute Genomics Platform"/>
            <consortium name="The Broad Institute Genome Sequencing Center for Infectious Disease"/>
            <person name="Wu L."/>
            <person name="Ma J."/>
        </authorList>
    </citation>
    <scope>NUCLEOTIDE SEQUENCE [LARGE SCALE GENOMIC DNA]</scope>
    <source>
        <strain evidence="4">JCM 16578</strain>
    </source>
</reference>
<keyword evidence="2" id="KW-1133">Transmembrane helix</keyword>
<keyword evidence="2" id="KW-0812">Transmembrane</keyword>
<proteinExistence type="predicted"/>
<sequence>MSWLRILPQPGDARTERAEGSETTWRRLDCRPATDWFISLALAIPFVGLGTAIVRDYRGLRSSFCQPRMGPPSEAAERRYGGVIRLVGWVFIVLLLYPLVAETIRLFV</sequence>
<dbReference type="EMBL" id="BAAAZA010000055">
    <property type="protein sequence ID" value="GAA3904227.1"/>
    <property type="molecule type" value="Genomic_DNA"/>
</dbReference>
<protein>
    <recommendedName>
        <fullName evidence="5">CD225/dispanin family protein</fullName>
    </recommendedName>
</protein>
<evidence type="ECO:0000256" key="1">
    <source>
        <dbReference type="SAM" id="MobiDB-lite"/>
    </source>
</evidence>
<evidence type="ECO:0000313" key="3">
    <source>
        <dbReference type="EMBL" id="GAA3904227.1"/>
    </source>
</evidence>
<name>A0ABP7LR35_9ACTN</name>
<evidence type="ECO:0008006" key="5">
    <source>
        <dbReference type="Google" id="ProtNLM"/>
    </source>
</evidence>
<gene>
    <name evidence="3" type="ORF">GCM10022207_86800</name>
</gene>
<dbReference type="Proteomes" id="UP001501563">
    <property type="component" value="Unassembled WGS sequence"/>
</dbReference>
<keyword evidence="4" id="KW-1185">Reference proteome</keyword>
<feature type="transmembrane region" description="Helical" evidence="2">
    <location>
        <begin position="36"/>
        <end position="54"/>
    </location>
</feature>